<proteinExistence type="predicted"/>
<dbReference type="EMBL" id="CP026604">
    <property type="protein sequence ID" value="AWB68763.1"/>
    <property type="molecule type" value="Genomic_DNA"/>
</dbReference>
<gene>
    <name evidence="1" type="ORF">C2869_21225</name>
</gene>
<protein>
    <submittedName>
        <fullName evidence="1">Uncharacterized protein</fullName>
    </submittedName>
</protein>
<reference evidence="1 2" key="1">
    <citation type="submission" date="2018-01" db="EMBL/GenBank/DDBJ databases">
        <title>Genome sequence of a Cantenovulum-like bacteria.</title>
        <authorList>
            <person name="Tan W.R."/>
            <person name="Lau N.-S."/>
            <person name="Go F."/>
            <person name="Amirul A.-A.A."/>
        </authorList>
    </citation>
    <scope>NUCLEOTIDE SEQUENCE [LARGE SCALE GENOMIC DNA]</scope>
    <source>
        <strain evidence="1 2">CCB-QB4</strain>
    </source>
</reference>
<evidence type="ECO:0000313" key="2">
    <source>
        <dbReference type="Proteomes" id="UP000244441"/>
    </source>
</evidence>
<dbReference type="AlphaFoldDB" id="A0A2S0VX42"/>
<evidence type="ECO:0000313" key="1">
    <source>
        <dbReference type="EMBL" id="AWB68763.1"/>
    </source>
</evidence>
<sequence length="68" mass="8164">MPNYDALQIKIVTIFNLRMIILLKLNKNKGLIVPQNHREISKYWSVHKYFKKPPKPLNIKSYFFKTSD</sequence>
<dbReference type="KEGG" id="cate:C2869_21225"/>
<organism evidence="1 2">
    <name type="scientific">Saccharobesus litoralis</name>
    <dbReference type="NCBI Taxonomy" id="2172099"/>
    <lineage>
        <taxon>Bacteria</taxon>
        <taxon>Pseudomonadati</taxon>
        <taxon>Pseudomonadota</taxon>
        <taxon>Gammaproteobacteria</taxon>
        <taxon>Alteromonadales</taxon>
        <taxon>Alteromonadaceae</taxon>
        <taxon>Saccharobesus</taxon>
    </lineage>
</organism>
<name>A0A2S0VX42_9ALTE</name>
<dbReference type="Proteomes" id="UP000244441">
    <property type="component" value="Chromosome"/>
</dbReference>
<accession>A0A2S0VX42</accession>
<keyword evidence="2" id="KW-1185">Reference proteome</keyword>